<organism evidence="5 6">
    <name type="scientific">Candidatus Buchananbacteria bacterium CG10_big_fil_rev_8_21_14_0_10_42_9</name>
    <dbReference type="NCBI Taxonomy" id="1974526"/>
    <lineage>
        <taxon>Bacteria</taxon>
        <taxon>Candidatus Buchananiibacteriota</taxon>
    </lineage>
</organism>
<evidence type="ECO:0000256" key="1">
    <source>
        <dbReference type="SAM" id="MobiDB-lite"/>
    </source>
</evidence>
<dbReference type="AlphaFoldDB" id="A0A2H0VZR0"/>
<gene>
    <name evidence="5" type="ORF">COT81_05805</name>
</gene>
<comment type="caution">
    <text evidence="5">The sequence shown here is derived from an EMBL/GenBank/DDBJ whole genome shotgun (WGS) entry which is preliminary data.</text>
</comment>
<dbReference type="Gene3D" id="3.40.50.300">
    <property type="entry name" value="P-loop containing nucleotide triphosphate hydrolases"/>
    <property type="match status" value="2"/>
</dbReference>
<feature type="domain" description="DUF8128" evidence="4">
    <location>
        <begin position="107"/>
        <end position="384"/>
    </location>
</feature>
<name>A0A2H0VZR0_9BACT</name>
<feature type="compositionally biased region" description="Basic and acidic residues" evidence="1">
    <location>
        <begin position="803"/>
        <end position="826"/>
    </location>
</feature>
<evidence type="ECO:0000259" key="3">
    <source>
        <dbReference type="Pfam" id="PF10412"/>
    </source>
</evidence>
<dbReference type="InterPro" id="IPR051162">
    <property type="entry name" value="T4SS_component"/>
</dbReference>
<accession>A0A2H0VZR0</accession>
<dbReference type="EMBL" id="PEZZ01000049">
    <property type="protein sequence ID" value="PIS04583.1"/>
    <property type="molecule type" value="Genomic_DNA"/>
</dbReference>
<keyword evidence="2" id="KW-0812">Transmembrane</keyword>
<reference evidence="6" key="1">
    <citation type="submission" date="2017-09" db="EMBL/GenBank/DDBJ databases">
        <title>Depth-based differentiation of microbial function through sediment-hosted aquifers and enrichment of novel symbionts in the deep terrestrial subsurface.</title>
        <authorList>
            <person name="Probst A.J."/>
            <person name="Ladd B."/>
            <person name="Jarett J.K."/>
            <person name="Geller-Mcgrath D.E."/>
            <person name="Sieber C.M.K."/>
            <person name="Emerson J.B."/>
            <person name="Anantharaman K."/>
            <person name="Thomas B.C."/>
            <person name="Malmstrom R."/>
            <person name="Stieglmeier M."/>
            <person name="Klingl A."/>
            <person name="Woyke T."/>
            <person name="Ryan C.M."/>
            <person name="Banfield J.F."/>
        </authorList>
    </citation>
    <scope>NUCLEOTIDE SEQUENCE [LARGE SCALE GENOMIC DNA]</scope>
</reference>
<keyword evidence="2" id="KW-1133">Transmembrane helix</keyword>
<dbReference type="Pfam" id="PF26449">
    <property type="entry name" value="DUF8128"/>
    <property type="match status" value="1"/>
</dbReference>
<dbReference type="SUPFAM" id="SSF52540">
    <property type="entry name" value="P-loop containing nucleoside triphosphate hydrolases"/>
    <property type="match status" value="1"/>
</dbReference>
<evidence type="ECO:0000259" key="4">
    <source>
        <dbReference type="Pfam" id="PF26449"/>
    </source>
</evidence>
<protein>
    <submittedName>
        <fullName evidence="5">Uncharacterized protein</fullName>
    </submittedName>
</protein>
<feature type="region of interest" description="Disordered" evidence="1">
    <location>
        <begin position="801"/>
        <end position="842"/>
    </location>
</feature>
<dbReference type="Proteomes" id="UP000230935">
    <property type="component" value="Unassembled WGS sequence"/>
</dbReference>
<dbReference type="CDD" id="cd01127">
    <property type="entry name" value="TrwB_TraG_TraD_VirD4"/>
    <property type="match status" value="1"/>
</dbReference>
<dbReference type="PANTHER" id="PTHR30121:SF11">
    <property type="entry name" value="AAA+ ATPASE DOMAIN-CONTAINING PROTEIN"/>
    <property type="match status" value="1"/>
</dbReference>
<dbReference type="InterPro" id="IPR058441">
    <property type="entry name" value="DUF8128"/>
</dbReference>
<evidence type="ECO:0000313" key="5">
    <source>
        <dbReference type="EMBL" id="PIS04583.1"/>
    </source>
</evidence>
<proteinExistence type="predicted"/>
<feature type="transmembrane region" description="Helical" evidence="2">
    <location>
        <begin position="12"/>
        <end position="34"/>
    </location>
</feature>
<dbReference type="Pfam" id="PF10412">
    <property type="entry name" value="TrwB_AAD_bind"/>
    <property type="match status" value="1"/>
</dbReference>
<dbReference type="InterPro" id="IPR027417">
    <property type="entry name" value="P-loop_NTPase"/>
</dbReference>
<dbReference type="InterPro" id="IPR019476">
    <property type="entry name" value="T4SS_TraD_DNA-bd"/>
</dbReference>
<feature type="domain" description="Type IV secretion system coupling protein TraD DNA-binding" evidence="3">
    <location>
        <begin position="415"/>
        <end position="754"/>
    </location>
</feature>
<dbReference type="PANTHER" id="PTHR30121">
    <property type="entry name" value="UNCHARACTERIZED PROTEIN YJGR-RELATED"/>
    <property type="match status" value="1"/>
</dbReference>
<evidence type="ECO:0000256" key="2">
    <source>
        <dbReference type="SAM" id="Phobius"/>
    </source>
</evidence>
<keyword evidence="2" id="KW-0472">Membrane</keyword>
<evidence type="ECO:0000313" key="6">
    <source>
        <dbReference type="Proteomes" id="UP000230935"/>
    </source>
</evidence>
<sequence length="842" mass="95160">MSFLSSSQIIADLRLVLLFAAIIFAVLVVALYVARAIVRRLYIVPDKFTKLLILVKLPKESAEENNQQANPTDVIRQRISLMENLFSILGGQKIANGLKTWFYGREDVLSFEIVAQHGWISFYVAVPKYLYQHIQQQIHAHFPDAELTVVHDYNIFKAYGFVKGFYLNLARKYMFPIKTYEQLDGDPLSAITNAMSKVTIDDGLALQIIARSARKSWHRAGKQVASEMQQGKQLGQAIKNKGSKFGWVGEFLSYGGVTSTKKQDPRNQQPEIHRLSPMEEELVKGLENKTSKAGMEVTIRVVAASQDAGIADQYLQGIIDAFSQFNYYEYGNSFKKTSDSRSRLLKDFIYRTYKPGRKNILNSEELASIYHFPIPEIETPNILWLLARVEPAPVNTPKDGLLLGLNLYRGSQTEIHMKEDDRRRHMYVIGSTGTGKSAYMQNLIVQDITAGKGVCVIDPHGSLVEEVLGLIPKNRADDVVLFNPADVDKPVGLNMLEAKTPQEADFATQEMIAIFYKLVTDPSMIGPMFEHNMRNAMLTLMANTERPGTIVDIPRIFTDPQFQKYNLKFVTDPLVRQFWEKEMAKTSDFHKSEMLGYLISKVGRFVENAMVRNIIGQPKSGFNFRQIMDGQKILLVNLSKGNVGEINSNLLGLIVVSKLQMAALSRADVPESERHDFYLYIDEFQNFITDSIATILSEARKYRLNLTLAHQYVNQLVQGNDTKIRDAVFGNVGTLVTFRVGPDDSELIAKQLAPVVSEYDVMNIERFNAYIRLLIDNQASKAFNLTTYPPQAGNRQMAQAVKDLSRRKYGRDKSQVEKEILERSKLGAETSPSQGPPLERTL</sequence>